<accession>A0A0D2A1Z3</accession>
<evidence type="ECO:0000256" key="8">
    <source>
        <dbReference type="ARBA" id="ARBA00022801"/>
    </source>
</evidence>
<dbReference type="Pfam" id="PF01432">
    <property type="entry name" value="Peptidase_M3"/>
    <property type="match status" value="1"/>
</dbReference>
<comment type="catalytic activity">
    <reaction evidence="1">
        <text>Release of an N-terminal octapeptide as second stage of processing of some proteins imported into the mitochondrion.</text>
        <dbReference type="EC" id="3.4.24.59"/>
    </reaction>
</comment>
<keyword evidence="6 15" id="KW-0645">Protease</keyword>
<dbReference type="GO" id="GO:0006627">
    <property type="term" value="P:protein processing involved in protein targeting to mitochondrion"/>
    <property type="evidence" value="ECO:0007669"/>
    <property type="project" value="TreeGrafter"/>
</dbReference>
<keyword evidence="10" id="KW-0809">Transit peptide</keyword>
<dbReference type="GeneID" id="27316035"/>
<dbReference type="RefSeq" id="XP_016210219.1">
    <property type="nucleotide sequence ID" value="XM_016361913.1"/>
</dbReference>
<dbReference type="Gene3D" id="1.10.1370.10">
    <property type="entry name" value="Neurolysin, domain 3"/>
    <property type="match status" value="1"/>
</dbReference>
<evidence type="ECO:0000256" key="2">
    <source>
        <dbReference type="ARBA" id="ARBA00004305"/>
    </source>
</evidence>
<evidence type="ECO:0000256" key="10">
    <source>
        <dbReference type="ARBA" id="ARBA00022946"/>
    </source>
</evidence>
<comment type="function">
    <text evidence="13">Cleaves proteins, imported into the mitochondrion, to their mature size. While most mitochondrial precursor proteins are processed to the mature form in one step by mitochondrial processing peptidase (MPP), the sequential cleavage by MIP of an octapeptide after initial processing by MPP is a required step for a subgroup of nuclear-encoded precursor proteins destined for the matrix or the inner membrane.</text>
</comment>
<dbReference type="Proteomes" id="UP000053259">
    <property type="component" value="Unassembled WGS sequence"/>
</dbReference>
<keyword evidence="9 15" id="KW-0862">Zinc</keyword>
<keyword evidence="8 15" id="KW-0378">Hydrolase</keyword>
<keyword evidence="7 15" id="KW-0479">Metal-binding</keyword>
<dbReference type="EC" id="3.4.24.59" evidence="4"/>
<comment type="cofactor">
    <cofactor evidence="15">
        <name>Zn(2+)</name>
        <dbReference type="ChEBI" id="CHEBI:29105"/>
    </cofactor>
    <text evidence="15">Binds 1 zinc ion.</text>
</comment>
<evidence type="ECO:0000313" key="18">
    <source>
        <dbReference type="Proteomes" id="UP000053259"/>
    </source>
</evidence>
<protein>
    <recommendedName>
        <fullName evidence="5">Mitochondrial intermediate peptidase</fullName>
        <ecNumber evidence="4">3.4.24.59</ecNumber>
    </recommendedName>
    <alternativeName>
        <fullName evidence="14">Octapeptidyl aminopeptidase</fullName>
    </alternativeName>
</protein>
<dbReference type="GO" id="GO:0006518">
    <property type="term" value="P:peptide metabolic process"/>
    <property type="evidence" value="ECO:0007669"/>
    <property type="project" value="TreeGrafter"/>
</dbReference>
<dbReference type="InParanoid" id="A0A0D2A1Z3"/>
<evidence type="ECO:0000256" key="11">
    <source>
        <dbReference type="ARBA" id="ARBA00023049"/>
    </source>
</evidence>
<proteinExistence type="inferred from homology"/>
<reference evidence="17 18" key="1">
    <citation type="submission" date="2015-01" db="EMBL/GenBank/DDBJ databases">
        <title>The Genome Sequence of Ochroconis gallopava CBS43764.</title>
        <authorList>
            <consortium name="The Broad Institute Genomics Platform"/>
            <person name="Cuomo C."/>
            <person name="de Hoog S."/>
            <person name="Gorbushina A."/>
            <person name="Stielow B."/>
            <person name="Teixiera M."/>
            <person name="Abouelleil A."/>
            <person name="Chapman S.B."/>
            <person name="Priest M."/>
            <person name="Young S.K."/>
            <person name="Wortman J."/>
            <person name="Nusbaum C."/>
            <person name="Birren B."/>
        </authorList>
    </citation>
    <scope>NUCLEOTIDE SEQUENCE [LARGE SCALE GENOMIC DNA]</scope>
    <source>
        <strain evidence="17 18">CBS 43764</strain>
    </source>
</reference>
<evidence type="ECO:0000256" key="5">
    <source>
        <dbReference type="ARBA" id="ARBA00018046"/>
    </source>
</evidence>
<evidence type="ECO:0000259" key="16">
    <source>
        <dbReference type="Pfam" id="PF01432"/>
    </source>
</evidence>
<dbReference type="VEuPathDB" id="FungiDB:PV09_08062"/>
<dbReference type="InterPro" id="IPR024077">
    <property type="entry name" value="Neurolysin/TOP_dom2"/>
</dbReference>
<dbReference type="PANTHER" id="PTHR11804:SF79">
    <property type="entry name" value="MITOCHONDRIAL INTERMEDIATE PEPTIDASE"/>
    <property type="match status" value="1"/>
</dbReference>
<keyword evidence="12" id="KW-0496">Mitochondrion</keyword>
<evidence type="ECO:0000256" key="14">
    <source>
        <dbReference type="ARBA" id="ARBA00032470"/>
    </source>
</evidence>
<dbReference type="SUPFAM" id="SSF55486">
    <property type="entry name" value="Metalloproteases ('zincins'), catalytic domain"/>
    <property type="match status" value="1"/>
</dbReference>
<dbReference type="GO" id="GO:0004222">
    <property type="term" value="F:metalloendopeptidase activity"/>
    <property type="evidence" value="ECO:0007669"/>
    <property type="project" value="UniProtKB-EC"/>
</dbReference>
<evidence type="ECO:0000256" key="4">
    <source>
        <dbReference type="ARBA" id="ARBA00012441"/>
    </source>
</evidence>
<evidence type="ECO:0000313" key="17">
    <source>
        <dbReference type="EMBL" id="KIW00350.1"/>
    </source>
</evidence>
<keyword evidence="18" id="KW-1185">Reference proteome</keyword>
<keyword evidence="11 15" id="KW-0482">Metalloprotease</keyword>
<dbReference type="CDD" id="cd06457">
    <property type="entry name" value="M3A_MIP"/>
    <property type="match status" value="1"/>
</dbReference>
<sequence>MFTKPLRRPSRWICQSCLHKTTQRRSASRRAPAASGTAAHIDLALPASYSPDTEADDKTLRQIFDSQRFWQDFKASKGGKRAGLFQNKYLTAPEGFQAYTQATLKKCQGLVRKILAVKEPAEYVDMARDFDRLSDLLCRVIDLSDFVRATHPSRQFQQAATMAYNTMFEFMNQLNTTTALNDQLRRASSNPEVTKHWSDEEKTVAFILERDFSKSAIELPEKDRQEFVQLSSQIAEVGTEFVDQMRPEQPFLKFDSSDLHGMDPLLVKSMTNWGTVTMPTVGTAAIMALRTAEDDDVRRAVYIASRTASKSSIKKLEQMLYARSRLAKVCGYNSYAHMALSDKMAQTPEAVNMFLQALLADTRGLVQEELHDLLELKQSDAHSASMAATRITAWDRDYYTQRLLSGLRTRIHSPDTLSSFFSLGSVFQGLSRLFHRLYGIRFVPRETAPGETWNEDVRRIDIVDDTAGHVAVMYCDLFSRPGKSPNPAHFTLRCSRGILPSEVAEFADSPHPFASPMEAATDGMAHSFDPATNTVFQLPTIALICDFALPQRSSRSGKPALLTFREVQTLFHEMGHALHSMLGRTNLQNVSGTRCATDFAELPSVLMEQFAFNPQVLGLWARHWEDGRPLPFGLVKERLEIEKRMAGAETEAQILLAFLDQEYHARQWTEDSDSTKIYHDVWNKYSSVPEPAGTAWQGFFGHLYGYGATYYSYLFDRAIAGRVWSCVFGDGDRALDREMGERYKNEVLRWGGARDGWKCVAGVLDDPKLADGGLEAMKEVGKWGVRDIRS</sequence>
<dbReference type="GO" id="GO:0005759">
    <property type="term" value="C:mitochondrial matrix"/>
    <property type="evidence" value="ECO:0007669"/>
    <property type="project" value="UniProtKB-SubCell"/>
</dbReference>
<comment type="similarity">
    <text evidence="3 15">Belongs to the peptidase M3 family.</text>
</comment>
<evidence type="ECO:0000256" key="13">
    <source>
        <dbReference type="ARBA" id="ARBA00025208"/>
    </source>
</evidence>
<comment type="subcellular location">
    <subcellularLocation>
        <location evidence="2">Mitochondrion matrix</location>
    </subcellularLocation>
</comment>
<evidence type="ECO:0000256" key="15">
    <source>
        <dbReference type="RuleBase" id="RU003435"/>
    </source>
</evidence>
<dbReference type="PANTHER" id="PTHR11804">
    <property type="entry name" value="PROTEASE M3 THIMET OLIGOPEPTIDASE-RELATED"/>
    <property type="match status" value="1"/>
</dbReference>
<dbReference type="FunCoup" id="A0A0D2A1Z3">
    <property type="interactions" value="645"/>
</dbReference>
<dbReference type="GO" id="GO:0046872">
    <property type="term" value="F:metal ion binding"/>
    <property type="evidence" value="ECO:0007669"/>
    <property type="project" value="UniProtKB-UniRule"/>
</dbReference>
<evidence type="ECO:0000256" key="6">
    <source>
        <dbReference type="ARBA" id="ARBA00022670"/>
    </source>
</evidence>
<dbReference type="Gene3D" id="3.40.390.10">
    <property type="entry name" value="Collagenase (Catalytic Domain)"/>
    <property type="match status" value="1"/>
</dbReference>
<dbReference type="HOGENOM" id="CLU_001805_0_0_1"/>
<evidence type="ECO:0000256" key="1">
    <source>
        <dbReference type="ARBA" id="ARBA00000436"/>
    </source>
</evidence>
<dbReference type="InterPro" id="IPR024079">
    <property type="entry name" value="MetalloPept_cat_dom_sf"/>
</dbReference>
<evidence type="ECO:0000256" key="3">
    <source>
        <dbReference type="ARBA" id="ARBA00006040"/>
    </source>
</evidence>
<name>A0A0D2A1Z3_9PEZI</name>
<dbReference type="OrthoDB" id="17530at2759"/>
<dbReference type="EMBL" id="KN847564">
    <property type="protein sequence ID" value="KIW00350.1"/>
    <property type="molecule type" value="Genomic_DNA"/>
</dbReference>
<dbReference type="AlphaFoldDB" id="A0A0D2A1Z3"/>
<dbReference type="InterPro" id="IPR045090">
    <property type="entry name" value="Pept_M3A_M3B"/>
</dbReference>
<organism evidence="17 18">
    <name type="scientific">Verruconis gallopava</name>
    <dbReference type="NCBI Taxonomy" id="253628"/>
    <lineage>
        <taxon>Eukaryota</taxon>
        <taxon>Fungi</taxon>
        <taxon>Dikarya</taxon>
        <taxon>Ascomycota</taxon>
        <taxon>Pezizomycotina</taxon>
        <taxon>Dothideomycetes</taxon>
        <taxon>Pleosporomycetidae</taxon>
        <taxon>Venturiales</taxon>
        <taxon>Sympoventuriaceae</taxon>
        <taxon>Verruconis</taxon>
    </lineage>
</organism>
<gene>
    <name evidence="17" type="ORF">PV09_08062</name>
</gene>
<evidence type="ECO:0000256" key="12">
    <source>
        <dbReference type="ARBA" id="ARBA00023128"/>
    </source>
</evidence>
<dbReference type="STRING" id="253628.A0A0D2A1Z3"/>
<evidence type="ECO:0000256" key="9">
    <source>
        <dbReference type="ARBA" id="ARBA00022833"/>
    </source>
</evidence>
<evidence type="ECO:0000256" key="7">
    <source>
        <dbReference type="ARBA" id="ARBA00022723"/>
    </source>
</evidence>
<feature type="domain" description="Peptidase M3A/M3B catalytic" evidence="16">
    <location>
        <begin position="289"/>
        <end position="778"/>
    </location>
</feature>
<dbReference type="InterPro" id="IPR001567">
    <property type="entry name" value="Pept_M3A_M3B_dom"/>
</dbReference>
<dbReference type="InterPro" id="IPR033851">
    <property type="entry name" value="M3A_MIP"/>
</dbReference>